<reference evidence="4" key="1">
    <citation type="submission" date="2025-08" db="UniProtKB">
        <authorList>
            <consortium name="RefSeq"/>
        </authorList>
    </citation>
    <scope>IDENTIFICATION</scope>
</reference>
<proteinExistence type="predicted"/>
<sequence length="1447" mass="162657">MNTSLVLLADGKIYYSTYKKYSTYKRLLTVCLVRADDCTSSQYRSYDGTCNNVRHLDWGSAGSPYLRFVPVDHGDIIASPSGKEISHKIKTSPQPHEYLSNFVGLWSQLIRDDLTSANTTTAKKVVNQATGFLDGSKIYGSDSILSRTQYGAYLQCVSCNSPSNLMYKLFELEHNRLVTELAEVNPDWSEDVLFEEARSIVIAQIQHVTYDEYLPVLIGETNIQEWKLRSLKDGFYHGYSSNNKPGTFASVAFTILQVLPTMIPAKNQVVCNSPSNLMYKLFELEHNRLVTELAEVNPDWSEDVLFEEARSIVIAQIQHVTYDEYLPVLIGEEFTNQLFSFLPPEPHSVAKFQSALSAYRYQGYIIASPSGKEISHKIKTSPQPHEYLSNFVGLWSQLIRDDLTSANTTTAKKVVNQATGFLDGSKIYGSDSILSRTQYGAYLQCVSCNSPSNLMYKLFELEHNRLVTELAEVNPDWSEDVLFEEARSIVIAQIQHVTYDEYLPVLIGEARSIVIAQIQHVTYDEYLPVLIGEARSIVIAQIQHVTYDEYLPVLIGEARSIVIAQIQHVTYDEYLPVLIGEARSIVIAQIQHVTYDEYLPVLIGEARSIVIAQIQHVTYDEYLPVLIGEARSIVIAQIQHVTYDEYLPVLIGEARSIVIAQIQHVTYDEYLPVLIGENVDVDDLLESVNLILQEQSEKPNISPDQSNEQIDRRVTESAGSQIFNFIDDLNKAGFLPPIRLQNEPSCPAEPCDPTSPFRTISGRCNNLVNTEHGRSMTTFSRLLPSVYEDLISTPRVHSVSGAPLPTARLVSAMVHADISHLSNRYSLMVMQLAQTIDHDLTFTPVYRGFFTSIPDCRPCDSRITVHPECMPIPIPAGDPYFPQYNRTTGRPLCLPFMRSLSGQQGFGPREQINQNSAYLDGSLIYGEHACQAKDLRSYDGKLNVTLMPGRKDLLPNTPTHPECRSRYCFVAGDGRASEQPGLTAMHTILMREHNRLAEQLVQINPHWNDEQLFQHARRIMVGQWQHIVYNEFLPRLLGLNAVNLYGLKLSPTGYYKGYNDNCKPNIMTEFATAAYRIGHSLLRPFIPRLGPNHELLSDGHVLLRDHFFNPDLIYKPNMIDEMMRGLAGTPMENLDQFVTGEITNHLFEEKGRPHSGVDLPALNIQRARDHGVPSYNEYRALCNLKKAKTWADLSREIPDEVIARFRRIYASPDDVDLFPGGLSERPVAGGMVGPTFACIIGLQFRQLRKCDRFWYETDDPVIRFTEPQLQEIRKATLAKVICANMDYPGTMQQNVLEMPNDFTNLRVPCNALPEININMWKQNSHGGCNIGGVQVSVGQSHLPSPCTSCICTSEGAQCASLRVTDCPQLLREAGKDSVLRDDICMAQCSNFVLEPSGLEDSLSFRAIPPPSVLLSSPRDLPDDLIPPPPRRSAKRISFSDIASAVFG</sequence>
<dbReference type="PANTHER" id="PTHR11475">
    <property type="entry name" value="OXIDASE/PEROXIDASE"/>
    <property type="match status" value="1"/>
</dbReference>
<organism evidence="3 4">
    <name type="scientific">Diaphorina citri</name>
    <name type="common">Asian citrus psyllid</name>
    <dbReference type="NCBI Taxonomy" id="121845"/>
    <lineage>
        <taxon>Eukaryota</taxon>
        <taxon>Metazoa</taxon>
        <taxon>Ecdysozoa</taxon>
        <taxon>Arthropoda</taxon>
        <taxon>Hexapoda</taxon>
        <taxon>Insecta</taxon>
        <taxon>Pterygota</taxon>
        <taxon>Neoptera</taxon>
        <taxon>Paraneoptera</taxon>
        <taxon>Hemiptera</taxon>
        <taxon>Sternorrhyncha</taxon>
        <taxon>Psylloidea</taxon>
        <taxon>Psyllidae</taxon>
        <taxon>Diaphorininae</taxon>
        <taxon>Diaphorina</taxon>
    </lineage>
</organism>
<evidence type="ECO:0000313" key="3">
    <source>
        <dbReference type="Proteomes" id="UP000079169"/>
    </source>
</evidence>
<keyword evidence="3" id="KW-1185">Reference proteome</keyword>
<evidence type="ECO:0000256" key="1">
    <source>
        <dbReference type="ARBA" id="ARBA00022559"/>
    </source>
</evidence>
<keyword evidence="2" id="KW-0408">Iron</keyword>
<dbReference type="KEGG" id="dci:103509866"/>
<accession>A0A1S3D256</accession>
<keyword evidence="2" id="KW-0479">Metal-binding</keyword>
<dbReference type="InterPro" id="IPR019791">
    <property type="entry name" value="Haem_peroxidase_animal"/>
</dbReference>
<dbReference type="GeneID" id="103509866"/>
<keyword evidence="2" id="KW-0349">Heme</keyword>
<dbReference type="GO" id="GO:0005576">
    <property type="term" value="C:extracellular region"/>
    <property type="evidence" value="ECO:0007669"/>
    <property type="project" value="UniProtKB-SubCell"/>
</dbReference>
<dbReference type="GO" id="GO:0046872">
    <property type="term" value="F:metal ion binding"/>
    <property type="evidence" value="ECO:0007669"/>
    <property type="project" value="UniProtKB-KW"/>
</dbReference>
<dbReference type="InterPro" id="IPR010255">
    <property type="entry name" value="Haem_peroxidase_sf"/>
</dbReference>
<dbReference type="GO" id="GO:0004601">
    <property type="term" value="F:peroxidase activity"/>
    <property type="evidence" value="ECO:0007669"/>
    <property type="project" value="UniProtKB-KW"/>
</dbReference>
<gene>
    <name evidence="4" type="primary">LOC103509866</name>
</gene>
<dbReference type="InterPro" id="IPR037120">
    <property type="entry name" value="Haem_peroxidase_sf_animal"/>
</dbReference>
<name>A0A1S3D256_DIACI</name>
<dbReference type="CDD" id="cd09823">
    <property type="entry name" value="peroxinectin_like"/>
    <property type="match status" value="1"/>
</dbReference>
<dbReference type="SUPFAM" id="SSF48113">
    <property type="entry name" value="Heme-dependent peroxidases"/>
    <property type="match status" value="4"/>
</dbReference>
<dbReference type="GO" id="GO:0020037">
    <property type="term" value="F:heme binding"/>
    <property type="evidence" value="ECO:0007669"/>
    <property type="project" value="InterPro"/>
</dbReference>
<keyword evidence="1" id="KW-0575">Peroxidase</keyword>
<dbReference type="PaxDb" id="121845-A0A1S3D256"/>
<dbReference type="PANTHER" id="PTHR11475:SF134">
    <property type="entry name" value="LD42267P"/>
    <property type="match status" value="1"/>
</dbReference>
<dbReference type="FunFam" id="1.10.640.10:FF:000006">
    <property type="entry name" value="Double oxidase: two peroxidase domains"/>
    <property type="match status" value="1"/>
</dbReference>
<dbReference type="Proteomes" id="UP000079169">
    <property type="component" value="Unplaced"/>
</dbReference>
<evidence type="ECO:0000313" key="4">
    <source>
        <dbReference type="RefSeq" id="XP_008472721.1"/>
    </source>
</evidence>
<keyword evidence="1" id="KW-0560">Oxidoreductase</keyword>
<dbReference type="Gene3D" id="1.10.640.10">
    <property type="entry name" value="Haem peroxidase domain superfamily, animal type"/>
    <property type="match status" value="12"/>
</dbReference>
<dbReference type="PRINTS" id="PR00457">
    <property type="entry name" value="ANPEROXIDASE"/>
</dbReference>
<evidence type="ECO:0000256" key="2">
    <source>
        <dbReference type="PIRSR" id="PIRSR619791-2"/>
    </source>
</evidence>
<dbReference type="PROSITE" id="PS50292">
    <property type="entry name" value="PEROXIDASE_3"/>
    <property type="match status" value="2"/>
</dbReference>
<dbReference type="Pfam" id="PF03098">
    <property type="entry name" value="An_peroxidase"/>
    <property type="match status" value="6"/>
</dbReference>
<dbReference type="GO" id="GO:0006979">
    <property type="term" value="P:response to oxidative stress"/>
    <property type="evidence" value="ECO:0007669"/>
    <property type="project" value="InterPro"/>
</dbReference>
<feature type="binding site" description="axial binding residue" evidence="2">
    <location>
        <position position="1079"/>
    </location>
    <ligand>
        <name>heme b</name>
        <dbReference type="ChEBI" id="CHEBI:60344"/>
    </ligand>
    <ligandPart>
        <name>Fe</name>
        <dbReference type="ChEBI" id="CHEBI:18248"/>
    </ligandPart>
</feature>
<protein>
    <submittedName>
        <fullName evidence="4">Uncharacterized protein LOC103509866</fullName>
    </submittedName>
</protein>
<dbReference type="RefSeq" id="XP_008472721.1">
    <property type="nucleotide sequence ID" value="XM_008474499.3"/>
</dbReference>